<keyword evidence="2" id="KW-0508">mRNA splicing</keyword>
<geneLocation type="mitochondrion" evidence="5"/>
<proteinExistence type="predicted"/>
<feature type="transmembrane region" description="Helical" evidence="3">
    <location>
        <begin position="112"/>
        <end position="134"/>
    </location>
</feature>
<keyword evidence="5" id="KW-0496">Mitochondrion</keyword>
<keyword evidence="5" id="KW-0540">Nuclease</keyword>
<feature type="transmembrane region" description="Helical" evidence="3">
    <location>
        <begin position="76"/>
        <end position="97"/>
    </location>
</feature>
<feature type="transmembrane region" description="Helical" evidence="3">
    <location>
        <begin position="28"/>
        <end position="55"/>
    </location>
</feature>
<evidence type="ECO:0000313" key="5">
    <source>
        <dbReference type="EMBL" id="CBM41827.1"/>
    </source>
</evidence>
<dbReference type="InterPro" id="IPR004860">
    <property type="entry name" value="LAGLIDADG_dom"/>
</dbReference>
<dbReference type="PANTHER" id="PTHR19271:SF16">
    <property type="entry name" value="CYTOCHROME B"/>
    <property type="match status" value="1"/>
</dbReference>
<evidence type="ECO:0000259" key="4">
    <source>
        <dbReference type="PROSITE" id="PS51002"/>
    </source>
</evidence>
<dbReference type="Pfam" id="PF03161">
    <property type="entry name" value="LAGLIDADG_2"/>
    <property type="match status" value="1"/>
</dbReference>
<dbReference type="InterPro" id="IPR016174">
    <property type="entry name" value="Di-haem_cyt_TM"/>
</dbReference>
<organism evidence="5">
    <name type="scientific">Millerozyma farinosa</name>
    <name type="common">Yeast</name>
    <name type="synonym">Pichia farinosa</name>
    <dbReference type="NCBI Taxonomy" id="4920"/>
    <lineage>
        <taxon>Eukaryota</taxon>
        <taxon>Fungi</taxon>
        <taxon>Dikarya</taxon>
        <taxon>Ascomycota</taxon>
        <taxon>Saccharomycotina</taxon>
        <taxon>Pichiomycetes</taxon>
        <taxon>Debaryomycetaceae</taxon>
        <taxon>Millerozyma</taxon>
    </lineage>
</organism>
<keyword evidence="3" id="KW-1133">Transmembrane helix</keyword>
<dbReference type="InterPro" id="IPR005797">
    <property type="entry name" value="Cyt_b/b6_N"/>
</dbReference>
<dbReference type="InterPro" id="IPR048259">
    <property type="entry name" value="Cytochrome_b_N_euk/bac"/>
</dbReference>
<sequence length="422" mass="48878">MTLRKSNTYLSLVNSYLMDSPQPSSMNYWWNVGSLLGLCLVMQLASGIFLAMHYSSNIELAFNSVEHIMRDVNAGWLIRYIHANGASFFFICLYLHIGKALYYGSYRSPRVLLWTMGVIMFILTMATAFMGYCLVYGQMSHWGNNFALNVMTFIIFMFTLTDMISMPIMWMIYHRTCRYGRNAEKLKIVAKGDMPATPASKYLMTKDCTSRKSVTNFNEPWPFKDTKMLEMMYGSLLGDSHAEKRKGGKGTRITFYQEGSHEDYLLYLHSLIANLGFCNTKMPKMSTRLGKKGKMRKIIRFTTWTYDQFNIIHTLWYNEGKKMLPYSLRNYFTPLALAMWMMDDGGKVGSGLKLSTNNFTKEEVDYTVFLLKDIFNIDSNRQSAGCKDQYCMYMIADSMPTLVNIVKPYIMPSMKYKFGKYF</sequence>
<dbReference type="PANTHER" id="PTHR19271">
    <property type="entry name" value="CYTOCHROME B"/>
    <property type="match status" value="1"/>
</dbReference>
<accession>E3PQT3</accession>
<dbReference type="CDD" id="cd00284">
    <property type="entry name" value="Cytochrome_b_N"/>
    <property type="match status" value="1"/>
</dbReference>
<dbReference type="GO" id="GO:0008121">
    <property type="term" value="F:quinol-cytochrome-c reductase activity"/>
    <property type="evidence" value="ECO:0007669"/>
    <property type="project" value="TreeGrafter"/>
</dbReference>
<feature type="domain" description="Cytochrome b/b6 N-terminal region profile" evidence="4">
    <location>
        <begin position="1"/>
        <end position="171"/>
    </location>
</feature>
<dbReference type="InterPro" id="IPR027434">
    <property type="entry name" value="Homing_endonucl"/>
</dbReference>
<dbReference type="GO" id="GO:0006397">
    <property type="term" value="P:mRNA processing"/>
    <property type="evidence" value="ECO:0007669"/>
    <property type="project" value="UniProtKB-KW"/>
</dbReference>
<keyword evidence="5" id="KW-0255">Endonuclease</keyword>
<name>E3PQT3_MILFA</name>
<dbReference type="Pfam" id="PF00033">
    <property type="entry name" value="Cytochrome_B"/>
    <property type="match status" value="1"/>
</dbReference>
<evidence type="ECO:0000256" key="2">
    <source>
        <dbReference type="ARBA" id="ARBA00023187"/>
    </source>
</evidence>
<dbReference type="GO" id="GO:0006122">
    <property type="term" value="P:mitochondrial electron transport, ubiquinol to cytochrome c"/>
    <property type="evidence" value="ECO:0007669"/>
    <property type="project" value="TreeGrafter"/>
</dbReference>
<keyword evidence="1" id="KW-0507">mRNA processing</keyword>
<dbReference type="GO" id="GO:0004519">
    <property type="term" value="F:endonuclease activity"/>
    <property type="evidence" value="ECO:0007669"/>
    <property type="project" value="UniProtKB-KW"/>
</dbReference>
<evidence type="ECO:0000256" key="1">
    <source>
        <dbReference type="ARBA" id="ARBA00022664"/>
    </source>
</evidence>
<dbReference type="AlphaFoldDB" id="E3PQT3"/>
<protein>
    <submittedName>
        <fullName evidence="5">Putative endonuclease</fullName>
    </submittedName>
</protein>
<dbReference type="GO" id="GO:0016020">
    <property type="term" value="C:membrane"/>
    <property type="evidence" value="ECO:0007669"/>
    <property type="project" value="InterPro"/>
</dbReference>
<feature type="transmembrane region" description="Helical" evidence="3">
    <location>
        <begin position="146"/>
        <end position="173"/>
    </location>
</feature>
<dbReference type="Gene3D" id="1.20.810.10">
    <property type="entry name" value="Cytochrome Bc1 Complex, Chain C"/>
    <property type="match status" value="1"/>
</dbReference>
<dbReference type="SUPFAM" id="SSF81342">
    <property type="entry name" value="Transmembrane di-heme cytochromes"/>
    <property type="match status" value="1"/>
</dbReference>
<dbReference type="GO" id="GO:0005739">
    <property type="term" value="C:mitochondrion"/>
    <property type="evidence" value="ECO:0007669"/>
    <property type="project" value="GOC"/>
</dbReference>
<gene>
    <name evidence="5" type="primary">cob</name>
</gene>
<dbReference type="EMBL" id="FN870377">
    <property type="protein sequence ID" value="CBM41827.1"/>
    <property type="molecule type" value="Genomic_DNA"/>
</dbReference>
<dbReference type="PROSITE" id="PS51002">
    <property type="entry name" value="CYTB_NTER"/>
    <property type="match status" value="1"/>
</dbReference>
<dbReference type="InterPro" id="IPR027387">
    <property type="entry name" value="Cytb/b6-like_sf"/>
</dbReference>
<dbReference type="GO" id="GO:0016491">
    <property type="term" value="F:oxidoreductase activity"/>
    <property type="evidence" value="ECO:0007669"/>
    <property type="project" value="InterPro"/>
</dbReference>
<evidence type="ECO:0000256" key="3">
    <source>
        <dbReference type="SAM" id="Phobius"/>
    </source>
</evidence>
<reference evidence="5" key="1">
    <citation type="submission" date="2010-06" db="EMBL/GenBank/DDBJ databases">
        <title>The complete mitonchondrial genome of the yeast Pichia farinosa.</title>
        <authorList>
            <person name="Jung P.P."/>
            <person name="Schacherer J."/>
            <person name="Friedrich A."/>
            <person name="Potier S."/>
            <person name="Souciet J.L."/>
            <person name="de Montigny J."/>
        </authorList>
    </citation>
    <scope>NUCLEOTIDE SEQUENCE</scope>
    <source>
        <strain evidence="5">CBS185</strain>
    </source>
</reference>
<keyword evidence="5" id="KW-0378">Hydrolase</keyword>
<keyword evidence="3" id="KW-0812">Transmembrane</keyword>
<dbReference type="SUPFAM" id="SSF55608">
    <property type="entry name" value="Homing endonucleases"/>
    <property type="match status" value="1"/>
</dbReference>
<dbReference type="GO" id="GO:0008380">
    <property type="term" value="P:RNA splicing"/>
    <property type="evidence" value="ECO:0007669"/>
    <property type="project" value="UniProtKB-KW"/>
</dbReference>
<dbReference type="Gene3D" id="3.10.28.10">
    <property type="entry name" value="Homing endonucleases"/>
    <property type="match status" value="2"/>
</dbReference>
<keyword evidence="3" id="KW-0472">Membrane</keyword>